<dbReference type="GO" id="GO:0001228">
    <property type="term" value="F:DNA-binding transcription activator activity, RNA polymerase II-specific"/>
    <property type="evidence" value="ECO:0007669"/>
    <property type="project" value="TreeGrafter"/>
</dbReference>
<evidence type="ECO:0000256" key="6">
    <source>
        <dbReference type="ARBA" id="ARBA00022928"/>
    </source>
</evidence>
<dbReference type="GO" id="GO:0005516">
    <property type="term" value="F:calmodulin binding"/>
    <property type="evidence" value="ECO:0007669"/>
    <property type="project" value="UniProtKB-KW"/>
</dbReference>
<comment type="subcellular location">
    <subcellularLocation>
        <location evidence="1">Nucleus speckle</location>
    </subcellularLocation>
</comment>
<dbReference type="OrthoDB" id="6247875at2759"/>
<name>A0A182E9Q9_ONCOC</name>
<gene>
    <name evidence="15" type="ORF">NOO_LOCUS4772</name>
</gene>
<dbReference type="PANTHER" id="PTHR10270">
    <property type="entry name" value="SOX TRANSCRIPTION FACTOR"/>
    <property type="match status" value="1"/>
</dbReference>
<dbReference type="GO" id="GO:0016607">
    <property type="term" value="C:nuclear speck"/>
    <property type="evidence" value="ECO:0007669"/>
    <property type="project" value="UniProtKB-SubCell"/>
</dbReference>
<dbReference type="InterPro" id="IPR050140">
    <property type="entry name" value="SRY-related_HMG-box_TF-like"/>
</dbReference>
<comment type="function">
    <text evidence="11">Transcriptional regulator that controls a genetic switch in male development. It is necessary and sufficient for initiating male sex determination by directing the development of supporting cell precursors (pre-Sertoli cells) as Sertoli rather than granulosa cells. Involved in different aspects of gene regulation including promoter activation or repression. Binds to the DNA consensus sequence 5'-[AT]AACAA[AT]-3'. SRY HMG box recognizes DNA by partial intercalation in the minor groove and promotes DNA bending. Also involved in pre-mRNA splicing. In male adult brain involved in the maintenance of motor functions of dopaminergic neurons.</text>
</comment>
<evidence type="ECO:0000256" key="9">
    <source>
        <dbReference type="ARBA" id="ARBA00023163"/>
    </source>
</evidence>
<feature type="region of interest" description="Disordered" evidence="13">
    <location>
        <begin position="1"/>
        <end position="38"/>
    </location>
</feature>
<keyword evidence="7 12" id="KW-0238">DNA-binding</keyword>
<dbReference type="EMBL" id="UYRW01001136">
    <property type="protein sequence ID" value="VDK74482.1"/>
    <property type="molecule type" value="Genomic_DNA"/>
</dbReference>
<evidence type="ECO:0000256" key="5">
    <source>
        <dbReference type="ARBA" id="ARBA00022860"/>
    </source>
</evidence>
<keyword evidence="4" id="KW-0221">Differentiation</keyword>
<evidence type="ECO:0000313" key="16">
    <source>
        <dbReference type="Proteomes" id="UP000271087"/>
    </source>
</evidence>
<evidence type="ECO:0000256" key="8">
    <source>
        <dbReference type="ARBA" id="ARBA00023159"/>
    </source>
</evidence>
<evidence type="ECO:0000313" key="17">
    <source>
        <dbReference type="WBParaSite" id="nOo.2.0.1.t04772-RA"/>
    </source>
</evidence>
<dbReference type="InterPro" id="IPR036910">
    <property type="entry name" value="HMG_box_dom_sf"/>
</dbReference>
<dbReference type="GO" id="GO:0007548">
    <property type="term" value="P:sex differentiation"/>
    <property type="evidence" value="ECO:0007669"/>
    <property type="project" value="UniProtKB-KW"/>
</dbReference>
<keyword evidence="9" id="KW-0804">Transcription</keyword>
<dbReference type="STRING" id="42157.A0A182E9Q9"/>
<evidence type="ECO:0000256" key="1">
    <source>
        <dbReference type="ARBA" id="ARBA00004324"/>
    </source>
</evidence>
<protein>
    <recommendedName>
        <fullName evidence="3">Sex-determining region Y protein</fullName>
    </recommendedName>
    <alternativeName>
        <fullName evidence="10">Testis-determining factor</fullName>
    </alternativeName>
</protein>
<proteinExistence type="inferred from homology"/>
<evidence type="ECO:0000256" key="11">
    <source>
        <dbReference type="ARBA" id="ARBA00045821"/>
    </source>
</evidence>
<evidence type="ECO:0000256" key="2">
    <source>
        <dbReference type="ARBA" id="ARBA00005998"/>
    </source>
</evidence>
<evidence type="ECO:0000256" key="7">
    <source>
        <dbReference type="ARBA" id="ARBA00023125"/>
    </source>
</evidence>
<evidence type="ECO:0000256" key="13">
    <source>
        <dbReference type="SAM" id="MobiDB-lite"/>
    </source>
</evidence>
<feature type="compositionally biased region" description="Low complexity" evidence="13">
    <location>
        <begin position="8"/>
        <end position="26"/>
    </location>
</feature>
<evidence type="ECO:0000256" key="3">
    <source>
        <dbReference type="ARBA" id="ARBA00019052"/>
    </source>
</evidence>
<keyword evidence="8" id="KW-0010">Activator</keyword>
<dbReference type="Pfam" id="PF00505">
    <property type="entry name" value="HMG_box"/>
    <property type="match status" value="1"/>
</dbReference>
<keyword evidence="5" id="KW-0112">Calmodulin-binding</keyword>
<accession>A0A182E9Q9</accession>
<dbReference type="GO" id="GO:0000978">
    <property type="term" value="F:RNA polymerase II cis-regulatory region sequence-specific DNA binding"/>
    <property type="evidence" value="ECO:0007669"/>
    <property type="project" value="TreeGrafter"/>
</dbReference>
<dbReference type="PROSITE" id="PS50118">
    <property type="entry name" value="HMG_BOX_2"/>
    <property type="match status" value="1"/>
</dbReference>
<organism evidence="17">
    <name type="scientific">Onchocerca ochengi</name>
    <name type="common">Filarial nematode worm</name>
    <dbReference type="NCBI Taxonomy" id="42157"/>
    <lineage>
        <taxon>Eukaryota</taxon>
        <taxon>Metazoa</taxon>
        <taxon>Ecdysozoa</taxon>
        <taxon>Nematoda</taxon>
        <taxon>Chromadorea</taxon>
        <taxon>Rhabditida</taxon>
        <taxon>Spirurina</taxon>
        <taxon>Spiruromorpha</taxon>
        <taxon>Filarioidea</taxon>
        <taxon>Onchocercidae</taxon>
        <taxon>Onchocerca</taxon>
    </lineage>
</organism>
<evidence type="ECO:0000259" key="14">
    <source>
        <dbReference type="PROSITE" id="PS50118"/>
    </source>
</evidence>
<dbReference type="PANTHER" id="PTHR10270:SF161">
    <property type="entry name" value="SEX-DETERMINING REGION Y PROTEIN"/>
    <property type="match status" value="1"/>
</dbReference>
<dbReference type="GO" id="GO:0030154">
    <property type="term" value="P:cell differentiation"/>
    <property type="evidence" value="ECO:0007669"/>
    <property type="project" value="UniProtKB-KW"/>
</dbReference>
<evidence type="ECO:0000256" key="4">
    <source>
        <dbReference type="ARBA" id="ARBA00022782"/>
    </source>
</evidence>
<keyword evidence="12" id="KW-0539">Nucleus</keyword>
<dbReference type="SMART" id="SM00398">
    <property type="entry name" value="HMG"/>
    <property type="match status" value="1"/>
</dbReference>
<dbReference type="WBParaSite" id="nOo.2.0.1.t04772-RA">
    <property type="protein sequence ID" value="nOo.2.0.1.t04772-RA"/>
    <property type="gene ID" value="nOo.2.0.1.g04772"/>
</dbReference>
<evidence type="ECO:0000256" key="10">
    <source>
        <dbReference type="ARBA" id="ARBA00032498"/>
    </source>
</evidence>
<dbReference type="Proteomes" id="UP000271087">
    <property type="component" value="Unassembled WGS sequence"/>
</dbReference>
<dbReference type="AlphaFoldDB" id="A0A182E9Q9"/>
<evidence type="ECO:0000313" key="15">
    <source>
        <dbReference type="EMBL" id="VDK74482.1"/>
    </source>
</evidence>
<comment type="similarity">
    <text evidence="2">Belongs to the SRY family.</text>
</comment>
<keyword evidence="6" id="KW-0726">Sexual differentiation</keyword>
<feature type="domain" description="HMG box" evidence="14">
    <location>
        <begin position="78"/>
        <end position="140"/>
    </location>
</feature>
<keyword evidence="16" id="KW-1185">Reference proteome</keyword>
<reference evidence="15 16" key="2">
    <citation type="submission" date="2018-08" db="EMBL/GenBank/DDBJ databases">
        <authorList>
            <person name="Laetsch R D."/>
            <person name="Stevens L."/>
            <person name="Kumar S."/>
            <person name="Blaxter L. M."/>
        </authorList>
    </citation>
    <scope>NUCLEOTIDE SEQUENCE [LARGE SCALE GENOMIC DNA]</scope>
</reference>
<dbReference type="InterPro" id="IPR009071">
    <property type="entry name" value="HMG_box_dom"/>
</dbReference>
<feature type="DNA-binding region" description="HMG box" evidence="12">
    <location>
        <begin position="78"/>
        <end position="140"/>
    </location>
</feature>
<dbReference type="Gene3D" id="1.10.30.10">
    <property type="entry name" value="High mobility group box domain"/>
    <property type="match status" value="1"/>
</dbReference>
<evidence type="ECO:0000256" key="12">
    <source>
        <dbReference type="PROSITE-ProRule" id="PRU00267"/>
    </source>
</evidence>
<reference evidence="17" key="1">
    <citation type="submission" date="2016-06" db="UniProtKB">
        <authorList>
            <consortium name="WormBaseParasite"/>
        </authorList>
    </citation>
    <scope>IDENTIFICATION</scope>
</reference>
<sequence>MSVDESRSSTPLVSTSESSSPAASSSIPDSQGACFNGYQSGVGENARVESPSQGITLPNNIYMHRIQSSSPADDHQFIRRPLNAYMIFTKQERKKLLALNPNMKMHEASRIMGEKWKNMSEKEKRQYFEASKQNRLDHKKFKRMSAITSSSYSLLVAVRQSNCSLRIHLPNVAWLLAISFTDRAFCQFNLPVDSATFFELRFEILFKPFNSLQALKDNPNLVYHPQRKKLSKILMKTEPSNITFDTAPNTPLSNGGATSVTFATPSTPKINGCVNGNMIYAQVPAQTLTSASPGTVILAQAVNVRTPQHLSQRNHQGLQSMQQNNSNPNLSATMHQMLELYYTSLCEPAFPEPGEKSTLASPQHYLDQYHMLHHQAVTKQQQHGSQSLPQSAN</sequence>
<dbReference type="SUPFAM" id="SSF47095">
    <property type="entry name" value="HMG-box"/>
    <property type="match status" value="1"/>
</dbReference>